<evidence type="ECO:0000313" key="1">
    <source>
        <dbReference type="EMBL" id="CAH3147964.1"/>
    </source>
</evidence>
<accession>A0ABN8PPB4</accession>
<proteinExistence type="predicted"/>
<dbReference type="Proteomes" id="UP001159405">
    <property type="component" value="Unassembled WGS sequence"/>
</dbReference>
<dbReference type="PANTHER" id="PTHR21301">
    <property type="entry name" value="REVERSE TRANSCRIPTASE"/>
    <property type="match status" value="1"/>
</dbReference>
<reference evidence="1 2" key="1">
    <citation type="submission" date="2022-05" db="EMBL/GenBank/DDBJ databases">
        <authorList>
            <consortium name="Genoscope - CEA"/>
            <person name="William W."/>
        </authorList>
    </citation>
    <scope>NUCLEOTIDE SEQUENCE [LARGE SCALE GENOMIC DNA]</scope>
</reference>
<name>A0ABN8PPB4_9CNID</name>
<sequence length="165" mass="19249">MAEFILETENRLGRETRLPRENSSYMNLVKDEFSVLNLSLQSSQSEIKKSNIESELHQTAFWKRYIDDLLSLLDKSRQQKESPVEKANDFLSTIKLTAEMSEAEISFLDTKVYKGVKFDEESILDGQTHYKPTETFEYMNFYSCYPPDVKKGFIRGMLKEKRSGC</sequence>
<gene>
    <name evidence="1" type="ORF">PLOB_00046376</name>
</gene>
<protein>
    <submittedName>
        <fullName evidence="1">Uncharacterized protein</fullName>
    </submittedName>
</protein>
<organism evidence="1 2">
    <name type="scientific">Porites lobata</name>
    <dbReference type="NCBI Taxonomy" id="104759"/>
    <lineage>
        <taxon>Eukaryota</taxon>
        <taxon>Metazoa</taxon>
        <taxon>Cnidaria</taxon>
        <taxon>Anthozoa</taxon>
        <taxon>Hexacorallia</taxon>
        <taxon>Scleractinia</taxon>
        <taxon>Fungiina</taxon>
        <taxon>Poritidae</taxon>
        <taxon>Porites</taxon>
    </lineage>
</organism>
<evidence type="ECO:0000313" key="2">
    <source>
        <dbReference type="Proteomes" id="UP001159405"/>
    </source>
</evidence>
<keyword evidence="2" id="KW-1185">Reference proteome</keyword>
<dbReference type="EMBL" id="CALNXK010000082">
    <property type="protein sequence ID" value="CAH3147964.1"/>
    <property type="molecule type" value="Genomic_DNA"/>
</dbReference>
<dbReference type="PANTHER" id="PTHR21301:SF10">
    <property type="entry name" value="REVERSE TRANSCRIPTASE DOMAIN-CONTAINING PROTEIN"/>
    <property type="match status" value="1"/>
</dbReference>
<comment type="caution">
    <text evidence="1">The sequence shown here is derived from an EMBL/GenBank/DDBJ whole genome shotgun (WGS) entry which is preliminary data.</text>
</comment>